<dbReference type="AlphaFoldDB" id="A0AAV8VM65"/>
<accession>A0AAV8VM65</accession>
<dbReference type="PANTHER" id="PTHR35385">
    <property type="entry name" value="PROTEIN B, PUTATIVE-RELATED-RELATED"/>
    <property type="match status" value="1"/>
</dbReference>
<reference evidence="1 2" key="1">
    <citation type="journal article" date="2023" name="Insect Mol. Biol.">
        <title>Genome sequencing provides insights into the evolution of gene families encoding plant cell wall-degrading enzymes in longhorned beetles.</title>
        <authorList>
            <person name="Shin N.R."/>
            <person name="Okamura Y."/>
            <person name="Kirsch R."/>
            <person name="Pauchet Y."/>
        </authorList>
    </citation>
    <scope>NUCLEOTIDE SEQUENCE [LARGE SCALE GENOMIC DNA]</scope>
    <source>
        <strain evidence="1">EAD_L_NR</strain>
    </source>
</reference>
<organism evidence="1 2">
    <name type="scientific">Exocentrus adspersus</name>
    <dbReference type="NCBI Taxonomy" id="1586481"/>
    <lineage>
        <taxon>Eukaryota</taxon>
        <taxon>Metazoa</taxon>
        <taxon>Ecdysozoa</taxon>
        <taxon>Arthropoda</taxon>
        <taxon>Hexapoda</taxon>
        <taxon>Insecta</taxon>
        <taxon>Pterygota</taxon>
        <taxon>Neoptera</taxon>
        <taxon>Endopterygota</taxon>
        <taxon>Coleoptera</taxon>
        <taxon>Polyphaga</taxon>
        <taxon>Cucujiformia</taxon>
        <taxon>Chrysomeloidea</taxon>
        <taxon>Cerambycidae</taxon>
        <taxon>Lamiinae</taxon>
        <taxon>Acanthocinini</taxon>
        <taxon>Exocentrus</taxon>
    </lineage>
</organism>
<evidence type="ECO:0000313" key="2">
    <source>
        <dbReference type="Proteomes" id="UP001159042"/>
    </source>
</evidence>
<evidence type="ECO:0008006" key="3">
    <source>
        <dbReference type="Google" id="ProtNLM"/>
    </source>
</evidence>
<comment type="caution">
    <text evidence="1">The sequence shown here is derived from an EMBL/GenBank/DDBJ whole genome shotgun (WGS) entry which is preliminary data.</text>
</comment>
<dbReference type="EMBL" id="JANEYG010000055">
    <property type="protein sequence ID" value="KAJ8915308.1"/>
    <property type="molecule type" value="Genomic_DNA"/>
</dbReference>
<gene>
    <name evidence="1" type="ORF">NQ315_014816</name>
</gene>
<sequence>MDEYPHDIKKLIDSEDVVETWSYEHENNYCLTIRTKKKNKDGNISNSEWCNSWIAKYSTETKTNWIVRYTYPNPQKYEYKKIESQHNHQTQVAEAFSYLRVTNETKELFWKYFDEGMTPSCAKSYHELILEQNDENVIKVLSNTQDNLYSVSHFRWFSGVLEFLLEIQKNLRKVGGRDNQSILTIIKQKSKTYEDFGIKICINEQPLIIVILTPIMLRAHNREFTKEMIFVDSSGSCDQMNSCVTFVFAAHKIGSIPLACIIHTEQSEANYTLIFSLLQKSLGKEGFGQKGFPAVIMTDDSSAERNALRTFHLCQAFWRWLWDSSHNIE</sequence>
<protein>
    <recommendedName>
        <fullName evidence="3">MULE transposase domain-containing protein</fullName>
    </recommendedName>
</protein>
<name>A0AAV8VM65_9CUCU</name>
<evidence type="ECO:0000313" key="1">
    <source>
        <dbReference type="EMBL" id="KAJ8915308.1"/>
    </source>
</evidence>
<dbReference type="Proteomes" id="UP001159042">
    <property type="component" value="Unassembled WGS sequence"/>
</dbReference>
<proteinExistence type="predicted"/>
<keyword evidence="2" id="KW-1185">Reference proteome</keyword>
<dbReference type="PANTHER" id="PTHR35385:SF2">
    <property type="entry name" value="PROTEIN B, PUTATIVE-RELATED"/>
    <property type="match status" value="1"/>
</dbReference>